<dbReference type="InterPro" id="IPR003594">
    <property type="entry name" value="HATPase_dom"/>
</dbReference>
<organism evidence="14 15">
    <name type="scientific">Acetatifactor muris</name>
    <dbReference type="NCBI Taxonomy" id="879566"/>
    <lineage>
        <taxon>Bacteria</taxon>
        <taxon>Bacillati</taxon>
        <taxon>Bacillota</taxon>
        <taxon>Clostridia</taxon>
        <taxon>Lachnospirales</taxon>
        <taxon>Lachnospiraceae</taxon>
        <taxon>Acetatifactor</taxon>
    </lineage>
</organism>
<dbReference type="AlphaFoldDB" id="A0A2K4ZNQ9"/>
<dbReference type="CDD" id="cd00082">
    <property type="entry name" value="HisKA"/>
    <property type="match status" value="1"/>
</dbReference>
<dbReference type="CDD" id="cd06225">
    <property type="entry name" value="HAMP"/>
    <property type="match status" value="1"/>
</dbReference>
<dbReference type="InterPro" id="IPR036890">
    <property type="entry name" value="HATPase_C_sf"/>
</dbReference>
<dbReference type="GO" id="GO:0000156">
    <property type="term" value="F:phosphorelay response regulator activity"/>
    <property type="evidence" value="ECO:0007669"/>
    <property type="project" value="TreeGrafter"/>
</dbReference>
<reference evidence="14 15" key="1">
    <citation type="submission" date="2018-01" db="EMBL/GenBank/DDBJ databases">
        <authorList>
            <person name="Gaut B.S."/>
            <person name="Morton B.R."/>
            <person name="Clegg M.T."/>
            <person name="Duvall M.R."/>
        </authorList>
    </citation>
    <scope>NUCLEOTIDE SEQUENCE [LARGE SCALE GENOMIC DNA]</scope>
    <source>
        <strain evidence="14">GP69</strain>
    </source>
</reference>
<name>A0A2K4ZNQ9_9FIRM</name>
<dbReference type="GO" id="GO:0007234">
    <property type="term" value="P:osmosensory signaling via phosphorelay pathway"/>
    <property type="evidence" value="ECO:0007669"/>
    <property type="project" value="TreeGrafter"/>
</dbReference>
<dbReference type="SUPFAM" id="SSF158472">
    <property type="entry name" value="HAMP domain-like"/>
    <property type="match status" value="1"/>
</dbReference>
<evidence type="ECO:0000256" key="3">
    <source>
        <dbReference type="ARBA" id="ARBA00012438"/>
    </source>
</evidence>
<dbReference type="SMART" id="SM00304">
    <property type="entry name" value="HAMP"/>
    <property type="match status" value="1"/>
</dbReference>
<keyword evidence="7" id="KW-0418">Kinase</keyword>
<dbReference type="Gene3D" id="3.30.565.10">
    <property type="entry name" value="Histidine kinase-like ATPase, C-terminal domain"/>
    <property type="match status" value="1"/>
</dbReference>
<dbReference type="OrthoDB" id="9813151at2"/>
<evidence type="ECO:0000256" key="8">
    <source>
        <dbReference type="ARBA" id="ARBA00022840"/>
    </source>
</evidence>
<keyword evidence="11" id="KW-1133">Transmembrane helix</keyword>
<dbReference type="PRINTS" id="PR00344">
    <property type="entry name" value="BCTRLSENSOR"/>
</dbReference>
<feature type="transmembrane region" description="Helical" evidence="11">
    <location>
        <begin position="27"/>
        <end position="52"/>
    </location>
</feature>
<dbReference type="Pfam" id="PF00512">
    <property type="entry name" value="HisKA"/>
    <property type="match status" value="1"/>
</dbReference>
<evidence type="ECO:0000256" key="7">
    <source>
        <dbReference type="ARBA" id="ARBA00022777"/>
    </source>
</evidence>
<keyword evidence="8" id="KW-0067">ATP-binding</keyword>
<evidence type="ECO:0000256" key="2">
    <source>
        <dbReference type="ARBA" id="ARBA00004370"/>
    </source>
</evidence>
<dbReference type="SMART" id="SM00388">
    <property type="entry name" value="HisKA"/>
    <property type="match status" value="1"/>
</dbReference>
<evidence type="ECO:0000313" key="14">
    <source>
        <dbReference type="EMBL" id="SOY32022.1"/>
    </source>
</evidence>
<sequence length="367" mass="41377">MDNQKSSEPKQSNPTKKWRKCPKRLSVMFSLLTFLTLTLTILFSALLTLLLIRTGILVRQNRGIVFFVIALVSILVGTIISNYAGRHPLTAIIAMSNATQEVARGNFDVSLDENIRIKELREMAHNFNLMAKELAGTEILRTDFVENVSHEFKTPLSAIEGYATLLQKKDISAEKRQDYTKKILYNTRRLSTLTSNILLLSRLENQEIGIKKESFCLDEQLREILLLLEEGWTEKQLELEIDLDAVDYYGNKDLLAHVWQNILSNAIKFAPENGIIHILLRRENGSLITSITDNGIGMSEDVMRRVFEKFYQGDFSRSSQGNGLGLALAKRIIDLHGGDIAVSSKEGKGTTFTVTLPLTLHTKGYDT</sequence>
<dbReference type="GO" id="GO:0005524">
    <property type="term" value="F:ATP binding"/>
    <property type="evidence" value="ECO:0007669"/>
    <property type="project" value="UniProtKB-KW"/>
</dbReference>
<evidence type="ECO:0000256" key="5">
    <source>
        <dbReference type="ARBA" id="ARBA00022679"/>
    </source>
</evidence>
<evidence type="ECO:0000256" key="4">
    <source>
        <dbReference type="ARBA" id="ARBA00022553"/>
    </source>
</evidence>
<accession>A0A2K4ZNQ9</accession>
<evidence type="ECO:0000256" key="9">
    <source>
        <dbReference type="ARBA" id="ARBA00023012"/>
    </source>
</evidence>
<dbReference type="Gene3D" id="1.10.287.130">
    <property type="match status" value="1"/>
</dbReference>
<keyword evidence="4" id="KW-0597">Phosphoprotein</keyword>
<dbReference type="Pfam" id="PF00672">
    <property type="entry name" value="HAMP"/>
    <property type="match status" value="1"/>
</dbReference>
<keyword evidence="15" id="KW-1185">Reference proteome</keyword>
<dbReference type="Gene3D" id="6.10.340.10">
    <property type="match status" value="1"/>
</dbReference>
<dbReference type="InterPro" id="IPR036097">
    <property type="entry name" value="HisK_dim/P_sf"/>
</dbReference>
<dbReference type="InterPro" id="IPR050351">
    <property type="entry name" value="BphY/WalK/GraS-like"/>
</dbReference>
<dbReference type="PANTHER" id="PTHR42878:SF7">
    <property type="entry name" value="SENSOR HISTIDINE KINASE GLRK"/>
    <property type="match status" value="1"/>
</dbReference>
<dbReference type="EMBL" id="OFSM01000036">
    <property type="protein sequence ID" value="SOY32022.1"/>
    <property type="molecule type" value="Genomic_DNA"/>
</dbReference>
<gene>
    <name evidence="14" type="primary">phoR_14</name>
    <name evidence="14" type="ORF">AMURIS_04775</name>
</gene>
<dbReference type="PROSITE" id="PS50109">
    <property type="entry name" value="HIS_KIN"/>
    <property type="match status" value="1"/>
</dbReference>
<dbReference type="PROSITE" id="PS50885">
    <property type="entry name" value="HAMP"/>
    <property type="match status" value="1"/>
</dbReference>
<dbReference type="Pfam" id="PF02518">
    <property type="entry name" value="HATPase_c"/>
    <property type="match status" value="1"/>
</dbReference>
<dbReference type="FunFam" id="1.10.287.130:FF:000001">
    <property type="entry name" value="Two-component sensor histidine kinase"/>
    <property type="match status" value="1"/>
</dbReference>
<feature type="domain" description="HAMP" evidence="13">
    <location>
        <begin position="89"/>
        <end position="139"/>
    </location>
</feature>
<proteinExistence type="predicted"/>
<dbReference type="FunFam" id="3.30.565.10:FF:000006">
    <property type="entry name" value="Sensor histidine kinase WalK"/>
    <property type="match status" value="1"/>
</dbReference>
<dbReference type="EC" id="2.7.13.3" evidence="3"/>
<keyword evidence="9" id="KW-0902">Two-component regulatory system</keyword>
<evidence type="ECO:0000256" key="11">
    <source>
        <dbReference type="SAM" id="Phobius"/>
    </source>
</evidence>
<evidence type="ECO:0000256" key="10">
    <source>
        <dbReference type="ARBA" id="ARBA00023136"/>
    </source>
</evidence>
<dbReference type="GO" id="GO:0016020">
    <property type="term" value="C:membrane"/>
    <property type="evidence" value="ECO:0007669"/>
    <property type="project" value="UniProtKB-SubCell"/>
</dbReference>
<dbReference type="Proteomes" id="UP000236311">
    <property type="component" value="Unassembled WGS sequence"/>
</dbReference>
<feature type="transmembrane region" description="Helical" evidence="11">
    <location>
        <begin position="64"/>
        <end position="85"/>
    </location>
</feature>
<dbReference type="SUPFAM" id="SSF47384">
    <property type="entry name" value="Homodimeric domain of signal transducing histidine kinase"/>
    <property type="match status" value="1"/>
</dbReference>
<protein>
    <recommendedName>
        <fullName evidence="3">histidine kinase</fullName>
        <ecNumber evidence="3">2.7.13.3</ecNumber>
    </recommendedName>
</protein>
<evidence type="ECO:0000259" key="12">
    <source>
        <dbReference type="PROSITE" id="PS50109"/>
    </source>
</evidence>
<dbReference type="InterPro" id="IPR004358">
    <property type="entry name" value="Sig_transdc_His_kin-like_C"/>
</dbReference>
<dbReference type="SMART" id="SM00387">
    <property type="entry name" value="HATPase_c"/>
    <property type="match status" value="1"/>
</dbReference>
<dbReference type="PANTHER" id="PTHR42878">
    <property type="entry name" value="TWO-COMPONENT HISTIDINE KINASE"/>
    <property type="match status" value="1"/>
</dbReference>
<dbReference type="SUPFAM" id="SSF55874">
    <property type="entry name" value="ATPase domain of HSP90 chaperone/DNA topoisomerase II/histidine kinase"/>
    <property type="match status" value="1"/>
</dbReference>
<dbReference type="GO" id="GO:0000155">
    <property type="term" value="F:phosphorelay sensor kinase activity"/>
    <property type="evidence" value="ECO:0007669"/>
    <property type="project" value="InterPro"/>
</dbReference>
<evidence type="ECO:0000256" key="1">
    <source>
        <dbReference type="ARBA" id="ARBA00000085"/>
    </source>
</evidence>
<comment type="subcellular location">
    <subcellularLocation>
        <location evidence="2">Membrane</location>
    </subcellularLocation>
</comment>
<keyword evidence="11" id="KW-0812">Transmembrane</keyword>
<dbReference type="InterPro" id="IPR003660">
    <property type="entry name" value="HAMP_dom"/>
</dbReference>
<dbReference type="RefSeq" id="WP_103241990.1">
    <property type="nucleotide sequence ID" value="NZ_JANJZD010000038.1"/>
</dbReference>
<feature type="domain" description="Histidine kinase" evidence="12">
    <location>
        <begin position="147"/>
        <end position="360"/>
    </location>
</feature>
<keyword evidence="10 11" id="KW-0472">Membrane</keyword>
<keyword evidence="6" id="KW-0547">Nucleotide-binding</keyword>
<evidence type="ECO:0000256" key="6">
    <source>
        <dbReference type="ARBA" id="ARBA00022741"/>
    </source>
</evidence>
<evidence type="ECO:0000259" key="13">
    <source>
        <dbReference type="PROSITE" id="PS50885"/>
    </source>
</evidence>
<comment type="catalytic activity">
    <reaction evidence="1">
        <text>ATP + protein L-histidine = ADP + protein N-phospho-L-histidine.</text>
        <dbReference type="EC" id="2.7.13.3"/>
    </reaction>
</comment>
<dbReference type="GO" id="GO:0030295">
    <property type="term" value="F:protein kinase activator activity"/>
    <property type="evidence" value="ECO:0007669"/>
    <property type="project" value="TreeGrafter"/>
</dbReference>
<dbReference type="InterPro" id="IPR005467">
    <property type="entry name" value="His_kinase_dom"/>
</dbReference>
<evidence type="ECO:0000313" key="15">
    <source>
        <dbReference type="Proteomes" id="UP000236311"/>
    </source>
</evidence>
<dbReference type="InterPro" id="IPR003661">
    <property type="entry name" value="HisK_dim/P_dom"/>
</dbReference>
<keyword evidence="5 14" id="KW-0808">Transferase</keyword>
<dbReference type="CDD" id="cd00075">
    <property type="entry name" value="HATPase"/>
    <property type="match status" value="1"/>
</dbReference>